<evidence type="ECO:0000256" key="11">
    <source>
        <dbReference type="ARBA" id="ARBA00058991"/>
    </source>
</evidence>
<keyword evidence="5 14" id="KW-0479">Metal-binding</keyword>
<dbReference type="Proteomes" id="UP000255103">
    <property type="component" value="Unassembled WGS sequence"/>
</dbReference>
<dbReference type="SUPFAM" id="SSF46626">
    <property type="entry name" value="Cytochrome c"/>
    <property type="match status" value="2"/>
</dbReference>
<keyword evidence="10 14" id="KW-0408">Iron</keyword>
<dbReference type="GO" id="GO:0042597">
    <property type="term" value="C:periplasmic space"/>
    <property type="evidence" value="ECO:0007669"/>
    <property type="project" value="UniProtKB-SubCell"/>
</dbReference>
<dbReference type="PANTHER" id="PTHR30600:SF10">
    <property type="entry name" value="BLL6722 PROTEIN"/>
    <property type="match status" value="1"/>
</dbReference>
<evidence type="ECO:0000256" key="4">
    <source>
        <dbReference type="ARBA" id="ARBA00022617"/>
    </source>
</evidence>
<dbReference type="InterPro" id="IPR004852">
    <property type="entry name" value="Di-haem_cyt_c_peroxidsae"/>
</dbReference>
<comment type="pathway">
    <text evidence="2">One-carbon metabolism; methylamine degradation.</text>
</comment>
<keyword evidence="4 13" id="KW-0349">Heme</keyword>
<evidence type="ECO:0000313" key="16">
    <source>
        <dbReference type="EMBL" id="STP11668.1"/>
    </source>
</evidence>
<reference evidence="16 17" key="1">
    <citation type="submission" date="2018-06" db="EMBL/GenBank/DDBJ databases">
        <authorList>
            <consortium name="Pathogen Informatics"/>
            <person name="Doyle S."/>
        </authorList>
    </citation>
    <scope>NUCLEOTIDE SEQUENCE [LARGE SCALE GENOMIC DNA]</scope>
    <source>
        <strain evidence="16 17">NCTC12219</strain>
    </source>
</reference>
<evidence type="ECO:0000259" key="15">
    <source>
        <dbReference type="PROSITE" id="PS51007"/>
    </source>
</evidence>
<evidence type="ECO:0000256" key="3">
    <source>
        <dbReference type="ARBA" id="ARBA00022448"/>
    </source>
</evidence>
<dbReference type="InterPro" id="IPR051395">
    <property type="entry name" value="Cytochrome_c_Peroxidase/MauG"/>
</dbReference>
<keyword evidence="9 16" id="KW-0560">Oxidoreductase</keyword>
<evidence type="ECO:0000256" key="13">
    <source>
        <dbReference type="PIRSR" id="PIRSR000294-1"/>
    </source>
</evidence>
<evidence type="ECO:0000256" key="9">
    <source>
        <dbReference type="ARBA" id="ARBA00023002"/>
    </source>
</evidence>
<feature type="binding site" description="covalent" evidence="13">
    <location>
        <position position="101"/>
    </location>
    <ligand>
        <name>heme c</name>
        <dbReference type="ChEBI" id="CHEBI:61717"/>
        <label>1</label>
    </ligand>
</feature>
<feature type="domain" description="Cytochrome c" evidence="15">
    <location>
        <begin position="79"/>
        <end position="187"/>
    </location>
</feature>
<feature type="binding site" description="axial binding residue" evidence="14">
    <location>
        <position position="121"/>
    </location>
    <ligand>
        <name>heme c</name>
        <dbReference type="ChEBI" id="CHEBI:61717"/>
        <label>1</label>
    </ligand>
    <ligandPart>
        <name>Fe</name>
        <dbReference type="ChEBI" id="CHEBI:18248"/>
    </ligandPart>
</feature>
<dbReference type="EMBL" id="UGHX01000001">
    <property type="protein sequence ID" value="STP11668.1"/>
    <property type="molecule type" value="Genomic_DNA"/>
</dbReference>
<keyword evidence="8" id="KW-0249">Electron transport</keyword>
<comment type="function">
    <text evidence="11">Involved in methylamine metabolism. Essential for the maturation of the beta subunit of MADH, presumably via a step in the biosynthesis of tryptophan tryptophylquinone (TTQ), the cofactor of MADH.</text>
</comment>
<evidence type="ECO:0000256" key="1">
    <source>
        <dbReference type="ARBA" id="ARBA00004418"/>
    </source>
</evidence>
<keyword evidence="3" id="KW-0813">Transport</keyword>
<dbReference type="GO" id="GO:0046872">
    <property type="term" value="F:metal ion binding"/>
    <property type="evidence" value="ECO:0007669"/>
    <property type="project" value="UniProtKB-KW"/>
</dbReference>
<evidence type="ECO:0000256" key="6">
    <source>
        <dbReference type="ARBA" id="ARBA00022729"/>
    </source>
</evidence>
<evidence type="ECO:0000256" key="7">
    <source>
        <dbReference type="ARBA" id="ARBA00022764"/>
    </source>
</evidence>
<dbReference type="GO" id="GO:0004130">
    <property type="term" value="F:cytochrome-c peroxidase activity"/>
    <property type="evidence" value="ECO:0007669"/>
    <property type="project" value="TreeGrafter"/>
</dbReference>
<dbReference type="GO" id="GO:0009055">
    <property type="term" value="F:electron transfer activity"/>
    <property type="evidence" value="ECO:0007669"/>
    <property type="project" value="InterPro"/>
</dbReference>
<dbReference type="Pfam" id="PF03150">
    <property type="entry name" value="CCP_MauG"/>
    <property type="match status" value="1"/>
</dbReference>
<feature type="binding site" description="covalent" evidence="13">
    <location>
        <position position="104"/>
    </location>
    <ligand>
        <name>heme c</name>
        <dbReference type="ChEBI" id="CHEBI:61717"/>
        <label>1</label>
    </ligand>
</feature>
<keyword evidence="6" id="KW-0732">Signal</keyword>
<accession>A0A377JUQ0</accession>
<dbReference type="AlphaFoldDB" id="A0A377JUQ0"/>
<proteinExistence type="predicted"/>
<dbReference type="PANTHER" id="PTHR30600">
    <property type="entry name" value="CYTOCHROME C PEROXIDASE-RELATED"/>
    <property type="match status" value="1"/>
</dbReference>
<evidence type="ECO:0000256" key="12">
    <source>
        <dbReference type="ARBA" id="ARBA00073576"/>
    </source>
</evidence>
<feature type="binding site" description="axial binding residue" evidence="14">
    <location>
        <position position="105"/>
    </location>
    <ligand>
        <name>heme c</name>
        <dbReference type="ChEBI" id="CHEBI:61717"/>
        <label>1</label>
    </ligand>
    <ligandPart>
        <name>Fe</name>
        <dbReference type="ChEBI" id="CHEBI:18248"/>
    </ligandPart>
</feature>
<comment type="PTM">
    <text evidence="13">Binds 2 heme groups per subunit.</text>
</comment>
<protein>
    <recommendedName>
        <fullName evidence="12">Methylamine utilization protein MauG</fullName>
    </recommendedName>
</protein>
<sequence length="377" mass="42418">MKNFLHNSRHKTIAIAIVCVLGISSAYAMPKNIQALRKMYLSPKSQWQKPQVDSSVLWEELSALPDTPPYPESNPYSLAKAKLGEKLFFDPILSQSKQIACATCHDKELGFADGRSVSYGHNRQLGKRNAPSIVMSAFGKEKFWDGRAKDLESQALFPIADPKEMAYSPQKAVKRLAKDTSYKAMFKEAFESDEITTERLAQAIATYERTLMPKNSRFDKFMKGQSQALSDKEVWGLHLFRTKGRCMNCHYGASFSDDGFHNLGLTYYGRKYEDLGYYHTTGNTEDIGKFKTPSLRNVVKTAPYMHNGLFPHLRGVLNAYNGGMFHPKPTQNTKANTGETKDKVRGNLPYPKTDSLLKPLGLSSDEIEALEAFLKTL</sequence>
<name>A0A377JUQ0_9HELI</name>
<dbReference type="GO" id="GO:0020037">
    <property type="term" value="F:heme binding"/>
    <property type="evidence" value="ECO:0007669"/>
    <property type="project" value="InterPro"/>
</dbReference>
<feature type="binding site" description="axial binding residue" evidence="14">
    <location>
        <position position="250"/>
    </location>
    <ligand>
        <name>heme c</name>
        <dbReference type="ChEBI" id="CHEBI:61717"/>
        <label>2</label>
    </ligand>
    <ligandPart>
        <name>Fe</name>
        <dbReference type="ChEBI" id="CHEBI:18248"/>
    </ligandPart>
</feature>
<keyword evidence="7" id="KW-0574">Periplasm</keyword>
<evidence type="ECO:0000256" key="10">
    <source>
        <dbReference type="ARBA" id="ARBA00023004"/>
    </source>
</evidence>
<dbReference type="InterPro" id="IPR026259">
    <property type="entry name" value="MauG/Cytc_peroxidase"/>
</dbReference>
<comment type="cofactor">
    <cofactor evidence="13">
        <name>heme</name>
        <dbReference type="ChEBI" id="CHEBI:30413"/>
    </cofactor>
    <text evidence="13">Binds 2 heme groups.</text>
</comment>
<dbReference type="RefSeq" id="WP_115722201.1">
    <property type="nucleotide sequence ID" value="NZ_UGHX01000001.1"/>
</dbReference>
<dbReference type="Gene3D" id="1.10.760.10">
    <property type="entry name" value="Cytochrome c-like domain"/>
    <property type="match status" value="2"/>
</dbReference>
<feature type="domain" description="Cytochrome c" evidence="15">
    <location>
        <begin position="231"/>
        <end position="377"/>
    </location>
</feature>
<evidence type="ECO:0000313" key="17">
    <source>
        <dbReference type="Proteomes" id="UP000255103"/>
    </source>
</evidence>
<evidence type="ECO:0000256" key="14">
    <source>
        <dbReference type="PIRSR" id="PIRSR000294-2"/>
    </source>
</evidence>
<gene>
    <name evidence="16" type="primary">ccp</name>
    <name evidence="16" type="ORF">NCTC12219_01566</name>
</gene>
<organism evidence="16 17">
    <name type="scientific">Helicobacter cinaedi</name>
    <dbReference type="NCBI Taxonomy" id="213"/>
    <lineage>
        <taxon>Bacteria</taxon>
        <taxon>Pseudomonadati</taxon>
        <taxon>Campylobacterota</taxon>
        <taxon>Epsilonproteobacteria</taxon>
        <taxon>Campylobacterales</taxon>
        <taxon>Helicobacteraceae</taxon>
        <taxon>Helicobacter</taxon>
    </lineage>
</organism>
<feature type="binding site" description="covalent" evidence="13">
    <location>
        <position position="249"/>
    </location>
    <ligand>
        <name>heme c</name>
        <dbReference type="ChEBI" id="CHEBI:61717"/>
        <label>2</label>
    </ligand>
</feature>
<keyword evidence="16" id="KW-0575">Peroxidase</keyword>
<dbReference type="InterPro" id="IPR009056">
    <property type="entry name" value="Cyt_c-like_dom"/>
</dbReference>
<dbReference type="PIRSF" id="PIRSF000294">
    <property type="entry name" value="Cytochrome-c_peroxidase"/>
    <property type="match status" value="1"/>
</dbReference>
<feature type="binding site" description="covalent" evidence="13">
    <location>
        <position position="246"/>
    </location>
    <ligand>
        <name>heme c</name>
        <dbReference type="ChEBI" id="CHEBI:61717"/>
        <label>2</label>
    </ligand>
</feature>
<evidence type="ECO:0000256" key="5">
    <source>
        <dbReference type="ARBA" id="ARBA00022723"/>
    </source>
</evidence>
<dbReference type="FunFam" id="1.10.760.10:FF:000019">
    <property type="entry name" value="Di-heme cytochrome C peroxidase"/>
    <property type="match status" value="1"/>
</dbReference>
<evidence type="ECO:0000256" key="8">
    <source>
        <dbReference type="ARBA" id="ARBA00022982"/>
    </source>
</evidence>
<evidence type="ECO:0000256" key="2">
    <source>
        <dbReference type="ARBA" id="ARBA00004856"/>
    </source>
</evidence>
<dbReference type="InterPro" id="IPR036909">
    <property type="entry name" value="Cyt_c-like_dom_sf"/>
</dbReference>
<comment type="subcellular location">
    <subcellularLocation>
        <location evidence="1">Periplasm</location>
    </subcellularLocation>
</comment>
<dbReference type="PROSITE" id="PS51007">
    <property type="entry name" value="CYTC"/>
    <property type="match status" value="2"/>
</dbReference>